<comment type="similarity">
    <text evidence="1">Belongs to the aspartyl/asparaginyl beta-hydroxylase family.</text>
</comment>
<feature type="domain" description="Aspartyl/asparaginy/proline hydroxylase" evidence="5">
    <location>
        <begin position="240"/>
        <end position="404"/>
    </location>
</feature>
<comment type="caution">
    <text evidence="6">The sequence shown here is derived from an EMBL/GenBank/DDBJ whole genome shotgun (WGS) entry which is preliminary data.</text>
</comment>
<dbReference type="InterPro" id="IPR011990">
    <property type="entry name" value="TPR-like_helical_dom_sf"/>
</dbReference>
<protein>
    <submittedName>
        <fullName evidence="6">Aspartyl/asparaginyl beta-hydroxylase (Cupin superfamily)</fullName>
    </submittedName>
</protein>
<dbReference type="InterPro" id="IPR051821">
    <property type="entry name" value="Asp/Asn_beta-hydroxylase"/>
</dbReference>
<dbReference type="EMBL" id="JACHHX010000005">
    <property type="protein sequence ID" value="MBB5015119.1"/>
    <property type="molecule type" value="Genomic_DNA"/>
</dbReference>
<dbReference type="GO" id="GO:0016020">
    <property type="term" value="C:membrane"/>
    <property type="evidence" value="ECO:0007669"/>
    <property type="project" value="TreeGrafter"/>
</dbReference>
<dbReference type="InterPro" id="IPR019734">
    <property type="entry name" value="TPR_rpt"/>
</dbReference>
<accession>A0A7W7XZ52</accession>
<evidence type="ECO:0000256" key="1">
    <source>
        <dbReference type="ARBA" id="ARBA00007730"/>
    </source>
</evidence>
<dbReference type="RefSeq" id="WP_183947688.1">
    <property type="nucleotide sequence ID" value="NZ_JACHHX010000005.1"/>
</dbReference>
<name>A0A7W7XZ52_9GAMM</name>
<dbReference type="PANTHER" id="PTHR46332">
    <property type="entry name" value="ASPARTATE BETA-HYDROXYLASE DOMAIN-CONTAINING PROTEIN 2"/>
    <property type="match status" value="1"/>
</dbReference>
<evidence type="ECO:0000256" key="4">
    <source>
        <dbReference type="PROSITE-ProRule" id="PRU00339"/>
    </source>
</evidence>
<dbReference type="SUPFAM" id="SSF48452">
    <property type="entry name" value="TPR-like"/>
    <property type="match status" value="1"/>
</dbReference>
<sequence length="434" mass="48882">MSTTAPALPASVQAEAEQAERLAQQGQTAAAARLYERVLAVVPDYSRALSFFAMQAYLAGDLPRARDWIERASRGQPRVALIEANRALILRAMGDADGALAAFEAALALDPDFVPARLDAAALLEAMGRRRDANAHYRAALARLPPAEALPPALRERVEHAQRALAEEEQELERWLQARLAPLQSQLDEESRARFDECYQILRGRQKPMLPRPGFMYFPKLPPLTFYPRQQFPWAEQIEAATDAIRAELQSVLAEHDERFMPYVQKHDVAPGSVWEPLNFRHDWDVFFLYNQGERVEKHCQACPATVAALDALPLVRIPGRGPTAFFSRLRPGTHIPPHHGATNTRLIVHLPLIVPPGCGFRVGNDVREWRPGELLIFDDTIEHEAWNHGDQTRVVLIFDIWNPFLTEAERELVTAVTAAMAEYYPDRQHVTDP</sequence>
<dbReference type="PROSITE" id="PS50005">
    <property type="entry name" value="TPR"/>
    <property type="match status" value="1"/>
</dbReference>
<keyword evidence="2" id="KW-0223">Dioxygenase</keyword>
<evidence type="ECO:0000256" key="2">
    <source>
        <dbReference type="ARBA" id="ARBA00022964"/>
    </source>
</evidence>
<keyword evidence="3" id="KW-0560">Oxidoreductase</keyword>
<evidence type="ECO:0000259" key="5">
    <source>
        <dbReference type="Pfam" id="PF05118"/>
    </source>
</evidence>
<dbReference type="InterPro" id="IPR027443">
    <property type="entry name" value="IPNS-like_sf"/>
</dbReference>
<evidence type="ECO:0000313" key="7">
    <source>
        <dbReference type="Proteomes" id="UP000519004"/>
    </source>
</evidence>
<dbReference type="PANTHER" id="PTHR46332:SF5">
    <property type="entry name" value="ASPARTATE BETA-HYDROXYLASE DOMAIN CONTAINING 2"/>
    <property type="match status" value="1"/>
</dbReference>
<dbReference type="Pfam" id="PF14559">
    <property type="entry name" value="TPR_19"/>
    <property type="match status" value="1"/>
</dbReference>
<dbReference type="Proteomes" id="UP000519004">
    <property type="component" value="Unassembled WGS sequence"/>
</dbReference>
<feature type="repeat" description="TPR" evidence="4">
    <location>
        <begin position="80"/>
        <end position="113"/>
    </location>
</feature>
<dbReference type="Gene3D" id="2.60.120.330">
    <property type="entry name" value="B-lactam Antibiotic, Isopenicillin N Synthase, Chain"/>
    <property type="match status" value="1"/>
</dbReference>
<evidence type="ECO:0000256" key="3">
    <source>
        <dbReference type="ARBA" id="ARBA00023002"/>
    </source>
</evidence>
<organism evidence="6 7">
    <name type="scientific">Rehaibacterium terrae</name>
    <dbReference type="NCBI Taxonomy" id="1341696"/>
    <lineage>
        <taxon>Bacteria</taxon>
        <taxon>Pseudomonadati</taxon>
        <taxon>Pseudomonadota</taxon>
        <taxon>Gammaproteobacteria</taxon>
        <taxon>Lysobacterales</taxon>
        <taxon>Lysobacteraceae</taxon>
        <taxon>Rehaibacterium</taxon>
    </lineage>
</organism>
<proteinExistence type="inferred from homology"/>
<keyword evidence="7" id="KW-1185">Reference proteome</keyword>
<evidence type="ECO:0000313" key="6">
    <source>
        <dbReference type="EMBL" id="MBB5015119.1"/>
    </source>
</evidence>
<gene>
    <name evidence="6" type="ORF">HNQ58_001000</name>
</gene>
<dbReference type="SUPFAM" id="SSF51197">
    <property type="entry name" value="Clavaminate synthase-like"/>
    <property type="match status" value="1"/>
</dbReference>
<dbReference type="AlphaFoldDB" id="A0A7W7XZ52"/>
<reference evidence="6 7" key="1">
    <citation type="submission" date="2020-08" db="EMBL/GenBank/DDBJ databases">
        <title>Genomic Encyclopedia of Type Strains, Phase IV (KMG-IV): sequencing the most valuable type-strain genomes for metagenomic binning, comparative biology and taxonomic classification.</title>
        <authorList>
            <person name="Goeker M."/>
        </authorList>
    </citation>
    <scope>NUCLEOTIDE SEQUENCE [LARGE SCALE GENOMIC DNA]</scope>
    <source>
        <strain evidence="6 7">DSM 25897</strain>
    </source>
</reference>
<dbReference type="Gene3D" id="1.25.40.10">
    <property type="entry name" value="Tetratricopeptide repeat domain"/>
    <property type="match status" value="1"/>
</dbReference>
<keyword evidence="4" id="KW-0802">TPR repeat</keyword>
<dbReference type="GO" id="GO:0051213">
    <property type="term" value="F:dioxygenase activity"/>
    <property type="evidence" value="ECO:0007669"/>
    <property type="project" value="UniProtKB-KW"/>
</dbReference>
<dbReference type="Pfam" id="PF05118">
    <property type="entry name" value="Asp_Arg_Hydrox"/>
    <property type="match status" value="1"/>
</dbReference>
<dbReference type="SMART" id="SM00028">
    <property type="entry name" value="TPR"/>
    <property type="match status" value="4"/>
</dbReference>
<dbReference type="InterPro" id="IPR007803">
    <property type="entry name" value="Asp/Arg/Pro-Hydrxlase"/>
</dbReference>